<reference evidence="11 12" key="1">
    <citation type="submission" date="2024-11" db="EMBL/GenBank/DDBJ databases">
        <title>A near-complete genome assembly of Cinchona calisaya.</title>
        <authorList>
            <person name="Lian D.C."/>
            <person name="Zhao X.W."/>
            <person name="Wei L."/>
        </authorList>
    </citation>
    <scope>NUCLEOTIDE SEQUENCE [LARGE SCALE GENOMIC DNA]</scope>
    <source>
        <tissue evidence="11">Nenye</tissue>
    </source>
</reference>
<dbReference type="PANTHER" id="PTHR23155:SF759">
    <property type="entry name" value="AAA+ ATPASE DOMAIN-CONTAINING PROTEIN"/>
    <property type="match status" value="1"/>
</dbReference>
<dbReference type="InterPro" id="IPR027417">
    <property type="entry name" value="P-loop_NTPase"/>
</dbReference>
<dbReference type="InterPro" id="IPR042197">
    <property type="entry name" value="Apaf_helical"/>
</dbReference>
<dbReference type="FunFam" id="1.10.10.10:FF:000322">
    <property type="entry name" value="Probable disease resistance protein At1g63360"/>
    <property type="match status" value="1"/>
</dbReference>
<evidence type="ECO:0000256" key="5">
    <source>
        <dbReference type="ARBA" id="ARBA00022821"/>
    </source>
</evidence>
<dbReference type="Pfam" id="PF18052">
    <property type="entry name" value="Rx_N"/>
    <property type="match status" value="1"/>
</dbReference>
<evidence type="ECO:0000259" key="7">
    <source>
        <dbReference type="Pfam" id="PF00931"/>
    </source>
</evidence>
<proteinExistence type="inferred from homology"/>
<dbReference type="InterPro" id="IPR002182">
    <property type="entry name" value="NB-ARC"/>
</dbReference>
<dbReference type="PRINTS" id="PR00364">
    <property type="entry name" value="DISEASERSIST"/>
</dbReference>
<dbReference type="Pfam" id="PF23559">
    <property type="entry name" value="WHD_DRP"/>
    <property type="match status" value="1"/>
</dbReference>
<dbReference type="Pfam" id="PF23598">
    <property type="entry name" value="LRR_14"/>
    <property type="match status" value="1"/>
</dbReference>
<dbReference type="AlphaFoldDB" id="A0ABD2YQF2"/>
<comment type="caution">
    <text evidence="11">The sequence shown here is derived from an EMBL/GenBank/DDBJ whole genome shotgun (WGS) entry which is preliminary data.</text>
</comment>
<dbReference type="SUPFAM" id="SSF52540">
    <property type="entry name" value="P-loop containing nucleoside triphosphate hydrolases"/>
    <property type="match status" value="1"/>
</dbReference>
<dbReference type="EMBL" id="JBJUIK010000012">
    <property type="protein sequence ID" value="KAL3509609.1"/>
    <property type="molecule type" value="Genomic_DNA"/>
</dbReference>
<evidence type="ECO:0000259" key="8">
    <source>
        <dbReference type="Pfam" id="PF18052"/>
    </source>
</evidence>
<dbReference type="PANTHER" id="PTHR23155">
    <property type="entry name" value="DISEASE RESISTANCE PROTEIN RP"/>
    <property type="match status" value="1"/>
</dbReference>
<dbReference type="Gene3D" id="3.40.50.300">
    <property type="entry name" value="P-loop containing nucleotide triphosphate hydrolases"/>
    <property type="match status" value="1"/>
</dbReference>
<dbReference type="InterPro" id="IPR032675">
    <property type="entry name" value="LRR_dom_sf"/>
</dbReference>
<evidence type="ECO:0000259" key="10">
    <source>
        <dbReference type="Pfam" id="PF23598"/>
    </source>
</evidence>
<feature type="domain" description="Disease resistance protein winged helix" evidence="9">
    <location>
        <begin position="520"/>
        <end position="591"/>
    </location>
</feature>
<organism evidence="11 12">
    <name type="scientific">Cinchona calisaya</name>
    <dbReference type="NCBI Taxonomy" id="153742"/>
    <lineage>
        <taxon>Eukaryota</taxon>
        <taxon>Viridiplantae</taxon>
        <taxon>Streptophyta</taxon>
        <taxon>Embryophyta</taxon>
        <taxon>Tracheophyta</taxon>
        <taxon>Spermatophyta</taxon>
        <taxon>Magnoliopsida</taxon>
        <taxon>eudicotyledons</taxon>
        <taxon>Gunneridae</taxon>
        <taxon>Pentapetalae</taxon>
        <taxon>asterids</taxon>
        <taxon>lamiids</taxon>
        <taxon>Gentianales</taxon>
        <taxon>Rubiaceae</taxon>
        <taxon>Cinchonoideae</taxon>
        <taxon>Cinchoneae</taxon>
        <taxon>Cinchona</taxon>
    </lineage>
</organism>
<evidence type="ECO:0008006" key="13">
    <source>
        <dbReference type="Google" id="ProtNLM"/>
    </source>
</evidence>
<dbReference type="Gene3D" id="1.10.8.430">
    <property type="entry name" value="Helical domain of apoptotic protease-activating factors"/>
    <property type="match status" value="1"/>
</dbReference>
<evidence type="ECO:0000313" key="11">
    <source>
        <dbReference type="EMBL" id="KAL3509609.1"/>
    </source>
</evidence>
<evidence type="ECO:0000313" key="12">
    <source>
        <dbReference type="Proteomes" id="UP001630127"/>
    </source>
</evidence>
<evidence type="ECO:0000256" key="6">
    <source>
        <dbReference type="ARBA" id="ARBA00022840"/>
    </source>
</evidence>
<dbReference type="Proteomes" id="UP001630127">
    <property type="component" value="Unassembled WGS sequence"/>
</dbReference>
<dbReference type="SUPFAM" id="SSF52058">
    <property type="entry name" value="L domain-like"/>
    <property type="match status" value="1"/>
</dbReference>
<evidence type="ECO:0000256" key="4">
    <source>
        <dbReference type="ARBA" id="ARBA00022741"/>
    </source>
</evidence>
<evidence type="ECO:0000256" key="3">
    <source>
        <dbReference type="ARBA" id="ARBA00022737"/>
    </source>
</evidence>
<dbReference type="InterPro" id="IPR036388">
    <property type="entry name" value="WH-like_DNA-bd_sf"/>
</dbReference>
<keyword evidence="4" id="KW-0547">Nucleotide-binding</keyword>
<dbReference type="Gene3D" id="1.20.5.4130">
    <property type="match status" value="1"/>
</dbReference>
<accession>A0ABD2YQF2</accession>
<evidence type="ECO:0000256" key="2">
    <source>
        <dbReference type="ARBA" id="ARBA00022614"/>
    </source>
</evidence>
<keyword evidence="6" id="KW-0067">ATP-binding</keyword>
<feature type="domain" description="Disease resistance N-terminal" evidence="8">
    <location>
        <begin position="101"/>
        <end position="187"/>
    </location>
</feature>
<dbReference type="GO" id="GO:0006952">
    <property type="term" value="P:defense response"/>
    <property type="evidence" value="ECO:0007669"/>
    <property type="project" value="UniProtKB-KW"/>
</dbReference>
<dbReference type="Gene3D" id="1.10.10.10">
    <property type="entry name" value="Winged helix-like DNA-binding domain superfamily/Winged helix DNA-binding domain"/>
    <property type="match status" value="1"/>
</dbReference>
<dbReference type="InterPro" id="IPR058922">
    <property type="entry name" value="WHD_DRP"/>
</dbReference>
<name>A0ABD2YQF2_9GENT</name>
<evidence type="ECO:0000259" key="9">
    <source>
        <dbReference type="Pfam" id="PF23559"/>
    </source>
</evidence>
<keyword evidence="2" id="KW-0433">Leucine-rich repeat</keyword>
<dbReference type="GO" id="GO:0051707">
    <property type="term" value="P:response to other organism"/>
    <property type="evidence" value="ECO:0007669"/>
    <property type="project" value="UniProtKB-ARBA"/>
</dbReference>
<sequence length="950" mass="107918">MAEIYDNWERLLRATLDREELRIIAQRTPSDLSVVSASSSFNLASPSDSASSVNLSSLLVGETCNHHQILKTTDYSSSSNLIKHTPSEYLLNGPPAAAAAQILLEALAVAFQEQSKYVAQFPTQFRKLDEQLRYVRSFVADVSQLKDKREVVKTALAALQELVYEADDLIVDCQIREDYRKMKGSSSFPLSLSEMSFPYETGKKLTEINSQIKRVREILISYYNPIAGHPDTRNNREYKRCREVEVFDASEIVWPKKDAATLRNWILTQHEPLLRIGIVGLGGLGKTTIAKMIYADVNLTKRFQEKIWVTVSQPVNEVEIIKSMLNQLNEDARWSPKGDMLNRIYELLSDKTYLVVLDDVWSIDDGWCGRISTGLPKTEGTNSCIIITSRNKKVVKRMGVLETKVHQPKLPDEEESWALFCKVAHMSPTGEESPKLVEEGKMIVKICRGIPLAIMTIGGLLSLVDKTYSEWKRISYSFHEMLTSLEGSGSGGYESVIASLQLSYDELPARLKQCILCFSIYPEDYEIDVDQLIRWWIGEGFGHGKSTETATESALNCLSELISRCLVEVVQRKKFHGSVYTCKVHDMVRQLTVKIAREVDFCSFSDSGKHIANKNSRRLGVTSETTFRSLQGNSKLRALLLTTTHYIGFNRNVELAKVKSLRVLDLSHVKLDSISVKDLWYWITSLKRLAYLNLGHVAKLIQVPSTIGKLWGLQILILGGCKDLEKLPTSISNLPRLTILDVSNCPRLQCLPQELSGLSNLQELYGFKIAGPANVAGSHLRELKALTELRVLHMEITEESTIQDDELMVLAHLEKLRVLSVNAGDCDDWDILRKLNKLSPPPFIAELYLKHYFGKTTPRWLNPKSLQQLQYLCIENSDLNKMNNDFWGDEEIKWQVEGLCLKFCPRLVVEWQELKAVMPRIRYFEINNCYSLVSFPCETWGVGLWYMEEK</sequence>
<protein>
    <recommendedName>
        <fullName evidence="13">Disease resistance RPP13-like protein 4</fullName>
    </recommendedName>
</protein>
<feature type="domain" description="Disease resistance R13L4/SHOC-2-like LRR" evidence="10">
    <location>
        <begin position="652"/>
        <end position="879"/>
    </location>
</feature>
<dbReference type="InterPro" id="IPR041118">
    <property type="entry name" value="Rx_N"/>
</dbReference>
<dbReference type="GO" id="GO:0005524">
    <property type="term" value="F:ATP binding"/>
    <property type="evidence" value="ECO:0007669"/>
    <property type="project" value="UniProtKB-KW"/>
</dbReference>
<gene>
    <name evidence="11" type="ORF">ACH5RR_029010</name>
</gene>
<keyword evidence="12" id="KW-1185">Reference proteome</keyword>
<keyword evidence="3" id="KW-0677">Repeat</keyword>
<keyword evidence="5" id="KW-0611">Plant defense</keyword>
<dbReference type="InterPro" id="IPR055414">
    <property type="entry name" value="LRR_R13L4/SHOC2-like"/>
</dbReference>
<comment type="similarity">
    <text evidence="1">Belongs to the disease resistance NB-LRR family.</text>
</comment>
<dbReference type="Gene3D" id="3.80.10.10">
    <property type="entry name" value="Ribonuclease Inhibitor"/>
    <property type="match status" value="2"/>
</dbReference>
<feature type="domain" description="NB-ARC" evidence="7">
    <location>
        <begin position="262"/>
        <end position="427"/>
    </location>
</feature>
<dbReference type="InterPro" id="IPR044974">
    <property type="entry name" value="Disease_R_plants"/>
</dbReference>
<evidence type="ECO:0000256" key="1">
    <source>
        <dbReference type="ARBA" id="ARBA00008894"/>
    </source>
</evidence>
<dbReference type="Pfam" id="PF00931">
    <property type="entry name" value="NB-ARC"/>
    <property type="match status" value="1"/>
</dbReference>